<dbReference type="PANTHER" id="PTHR22941:SF26">
    <property type="entry name" value="SERPENTINE RECEPTOR, CLASS H"/>
    <property type="match status" value="1"/>
</dbReference>
<dbReference type="EMBL" id="BTRK01000002">
    <property type="protein sequence ID" value="GMR38941.1"/>
    <property type="molecule type" value="Genomic_DNA"/>
</dbReference>
<organism evidence="2 3">
    <name type="scientific">Pristionchus mayeri</name>
    <dbReference type="NCBI Taxonomy" id="1317129"/>
    <lineage>
        <taxon>Eukaryota</taxon>
        <taxon>Metazoa</taxon>
        <taxon>Ecdysozoa</taxon>
        <taxon>Nematoda</taxon>
        <taxon>Chromadorea</taxon>
        <taxon>Rhabditida</taxon>
        <taxon>Rhabditina</taxon>
        <taxon>Diplogasteromorpha</taxon>
        <taxon>Diplogasteroidea</taxon>
        <taxon>Neodiplogasteridae</taxon>
        <taxon>Pristionchus</taxon>
    </lineage>
</organism>
<accession>A0AAN4ZDU0</accession>
<evidence type="ECO:0000313" key="2">
    <source>
        <dbReference type="EMBL" id="GMR38941.1"/>
    </source>
</evidence>
<protein>
    <recommendedName>
        <fullName evidence="4">G protein-coupled receptor</fullName>
    </recommendedName>
</protein>
<dbReference type="Pfam" id="PF10318">
    <property type="entry name" value="7TM_GPCR_Srh"/>
    <property type="match status" value="1"/>
</dbReference>
<dbReference type="PANTHER" id="PTHR22941">
    <property type="entry name" value="SERPENTINE RECEPTOR"/>
    <property type="match status" value="1"/>
</dbReference>
<keyword evidence="3" id="KW-1185">Reference proteome</keyword>
<dbReference type="InterPro" id="IPR053220">
    <property type="entry name" value="Nematode_rcpt-like_serp_H"/>
</dbReference>
<keyword evidence="1" id="KW-1133">Transmembrane helix</keyword>
<dbReference type="InterPro" id="IPR019422">
    <property type="entry name" value="7TM_GPCR_serpentine_rcpt_Srh"/>
</dbReference>
<evidence type="ECO:0000313" key="3">
    <source>
        <dbReference type="Proteomes" id="UP001328107"/>
    </source>
</evidence>
<evidence type="ECO:0008006" key="4">
    <source>
        <dbReference type="Google" id="ProtNLM"/>
    </source>
</evidence>
<feature type="transmembrane region" description="Helical" evidence="1">
    <location>
        <begin position="12"/>
        <end position="33"/>
    </location>
</feature>
<keyword evidence="1" id="KW-0472">Membrane</keyword>
<comment type="caution">
    <text evidence="2">The sequence shown here is derived from an EMBL/GenBank/DDBJ whole genome shotgun (WGS) entry which is preliminary data.</text>
</comment>
<proteinExistence type="predicted"/>
<feature type="non-terminal residue" evidence="2">
    <location>
        <position position="173"/>
    </location>
</feature>
<feature type="transmembrane region" description="Helical" evidence="1">
    <location>
        <begin position="90"/>
        <end position="112"/>
    </location>
</feature>
<gene>
    <name evidence="2" type="ORF">PMAYCL1PPCAC_09136</name>
</gene>
<feature type="non-terminal residue" evidence="2">
    <location>
        <position position="1"/>
    </location>
</feature>
<dbReference type="Proteomes" id="UP001328107">
    <property type="component" value="Unassembled WGS sequence"/>
</dbReference>
<reference evidence="3" key="1">
    <citation type="submission" date="2022-10" db="EMBL/GenBank/DDBJ databases">
        <title>Genome assembly of Pristionchus species.</title>
        <authorList>
            <person name="Yoshida K."/>
            <person name="Sommer R.J."/>
        </authorList>
    </citation>
    <scope>NUCLEOTIDE SEQUENCE [LARGE SCALE GENOMIC DNA]</scope>
    <source>
        <strain evidence="3">RS5460</strain>
    </source>
</reference>
<evidence type="ECO:0000256" key="1">
    <source>
        <dbReference type="SAM" id="Phobius"/>
    </source>
</evidence>
<name>A0AAN4ZDU0_9BILA</name>
<keyword evidence="1" id="KW-0812">Transmembrane</keyword>
<dbReference type="AlphaFoldDB" id="A0AAN4ZDU0"/>
<sequence length="173" mass="19608">ISLNVQNCILYAQRILFCISSFFNVSAFVCLLKETPENQKKFRNYLLYMQVLTAANDINLDVAVEPFPVFPALGGYCEGIVCRWHVPFQYSFALTVLLLGNIGGSVVICILYRHQTLIRGPFKLHQVKYILHKTNRVARMIIIAFYSSPGILSFSLHFDGSKTAELIENVIVD</sequence>